<protein>
    <submittedName>
        <fullName evidence="1">Uncharacterized protein</fullName>
    </submittedName>
</protein>
<dbReference type="Proteomes" id="UP000828048">
    <property type="component" value="Chromosome 11"/>
</dbReference>
<name>A0ACB7YLH1_9ERIC</name>
<gene>
    <name evidence="1" type="ORF">Vadar_014004</name>
</gene>
<evidence type="ECO:0000313" key="2">
    <source>
        <dbReference type="Proteomes" id="UP000828048"/>
    </source>
</evidence>
<organism evidence="1 2">
    <name type="scientific">Vaccinium darrowii</name>
    <dbReference type="NCBI Taxonomy" id="229202"/>
    <lineage>
        <taxon>Eukaryota</taxon>
        <taxon>Viridiplantae</taxon>
        <taxon>Streptophyta</taxon>
        <taxon>Embryophyta</taxon>
        <taxon>Tracheophyta</taxon>
        <taxon>Spermatophyta</taxon>
        <taxon>Magnoliopsida</taxon>
        <taxon>eudicotyledons</taxon>
        <taxon>Gunneridae</taxon>
        <taxon>Pentapetalae</taxon>
        <taxon>asterids</taxon>
        <taxon>Ericales</taxon>
        <taxon>Ericaceae</taxon>
        <taxon>Vaccinioideae</taxon>
        <taxon>Vaccinieae</taxon>
        <taxon>Vaccinium</taxon>
    </lineage>
</organism>
<accession>A0ACB7YLH1</accession>
<proteinExistence type="predicted"/>
<keyword evidence="2" id="KW-1185">Reference proteome</keyword>
<reference evidence="1 2" key="1">
    <citation type="journal article" date="2021" name="Hortic Res">
        <title>High-quality reference genome and annotation aids understanding of berry development for evergreen blueberry (Vaccinium darrowii).</title>
        <authorList>
            <person name="Yu J."/>
            <person name="Hulse-Kemp A.M."/>
            <person name="Babiker E."/>
            <person name="Staton M."/>
        </authorList>
    </citation>
    <scope>NUCLEOTIDE SEQUENCE [LARGE SCALE GENOMIC DNA]</scope>
    <source>
        <strain evidence="2">cv. NJ 8807/NJ 8810</strain>
        <tissue evidence="1">Young leaf</tissue>
    </source>
</reference>
<comment type="caution">
    <text evidence="1">The sequence shown here is derived from an EMBL/GenBank/DDBJ whole genome shotgun (WGS) entry which is preliminary data.</text>
</comment>
<dbReference type="EMBL" id="CM037161">
    <property type="protein sequence ID" value="KAH7854456.1"/>
    <property type="molecule type" value="Genomic_DNA"/>
</dbReference>
<evidence type="ECO:0000313" key="1">
    <source>
        <dbReference type="EMBL" id="KAH7854456.1"/>
    </source>
</evidence>
<sequence length="210" mass="22985">MTKRYKTLQKKLREFESSLSHLFSLNPAAVPSPLLSELSAEIAQQLVFLKKLLAAEISSHPSKPRHLAHISRHLDRLDSAFQHYRDHHDVNDSTVDGLDAASTCSCTESCLNDDGEGEGEGDMGSELCEEPEMFYEAAAAVEEEAVVLSRVESMTEKEGVEMGKEGDWVCGYFGVLGCGVVIGAVVMGVVMVRFSGCFQCIQHEGFLIPT</sequence>